<dbReference type="Pfam" id="PF13795">
    <property type="entry name" value="HupE_UreJ_2"/>
    <property type="match status" value="1"/>
</dbReference>
<dbReference type="AlphaFoldDB" id="A0A4R7PCI8"/>
<keyword evidence="1" id="KW-0812">Transmembrane</keyword>
<name>A0A4R7PCI8_9GAMM</name>
<accession>A0A4R7PCI8</accession>
<proteinExistence type="predicted"/>
<reference evidence="3 4" key="1">
    <citation type="submission" date="2019-03" db="EMBL/GenBank/DDBJ databases">
        <title>Genomic Encyclopedia of Type Strains, Phase IV (KMG-IV): sequencing the most valuable type-strain genomes for metagenomic binning, comparative biology and taxonomic classification.</title>
        <authorList>
            <person name="Goeker M."/>
        </authorList>
    </citation>
    <scope>NUCLEOTIDE SEQUENCE [LARGE SCALE GENOMIC DNA]</scope>
    <source>
        <strain evidence="3 4">DSM 26377</strain>
    </source>
</reference>
<comment type="caution">
    <text evidence="3">The sequence shown here is derived from an EMBL/GenBank/DDBJ whole genome shotgun (WGS) entry which is preliminary data.</text>
</comment>
<keyword evidence="1" id="KW-1133">Transmembrane helix</keyword>
<dbReference type="InterPro" id="IPR018247">
    <property type="entry name" value="EF_Hand_1_Ca_BS"/>
</dbReference>
<keyword evidence="4" id="KW-1185">Reference proteome</keyword>
<gene>
    <name evidence="3" type="ORF">DFR24_0605</name>
</gene>
<feature type="transmembrane region" description="Helical" evidence="1">
    <location>
        <begin position="282"/>
        <end position="302"/>
    </location>
</feature>
<evidence type="ECO:0000256" key="1">
    <source>
        <dbReference type="SAM" id="Phobius"/>
    </source>
</evidence>
<sequence>MTRILVVLALLLCSSNSLAHKPSDSYLKLAMDGAVAEGQWDIALRDLDHALGLDADQDGAITWGELRKRHADVAAYALTRLDITSDRGACPAIAVQHLVDEHTDGAYAVIRFRASCPAIPTQWALRYRLFFDLDPQHRGLLKLEYLGQTHTAILSRSNDVERVGTAPADPVRQFVAYVRDGVWHIWIGYDHILFLLSLLLPSVLLRKAGNWQAVDSLRESIVDVLKIVTAFTFAHSITLSLATFQVVSLPSRWVESSIAASVIVAALNNLRPIFPGRRWTAAFFFGLIHGLGFANVLSALGLPQAARLSSLVGFNVGVELGQLAVVAIFLPLAYRLRHTWLYQRLILTAGSVLIAVLATVWLLERSLELSFSAFYRG</sequence>
<evidence type="ECO:0000313" key="3">
    <source>
        <dbReference type="EMBL" id="TDU31241.1"/>
    </source>
</evidence>
<feature type="transmembrane region" description="Helical" evidence="1">
    <location>
        <begin position="345"/>
        <end position="363"/>
    </location>
</feature>
<dbReference type="InterPro" id="IPR032809">
    <property type="entry name" value="Put_HupE_UreJ"/>
</dbReference>
<keyword evidence="1" id="KW-0472">Membrane</keyword>
<feature type="chain" id="PRO_5030099602" evidence="2">
    <location>
        <begin position="20"/>
        <end position="377"/>
    </location>
</feature>
<dbReference type="Proteomes" id="UP000295341">
    <property type="component" value="Unassembled WGS sequence"/>
</dbReference>
<dbReference type="PROSITE" id="PS00018">
    <property type="entry name" value="EF_HAND_1"/>
    <property type="match status" value="1"/>
</dbReference>
<keyword evidence="2" id="KW-0732">Signal</keyword>
<evidence type="ECO:0000313" key="4">
    <source>
        <dbReference type="Proteomes" id="UP000295341"/>
    </source>
</evidence>
<dbReference type="EMBL" id="SOBT01000008">
    <property type="protein sequence ID" value="TDU31241.1"/>
    <property type="molecule type" value="Genomic_DNA"/>
</dbReference>
<feature type="signal peptide" evidence="2">
    <location>
        <begin position="1"/>
        <end position="19"/>
    </location>
</feature>
<organism evidence="3 4">
    <name type="scientific">Panacagrimonas perspica</name>
    <dbReference type="NCBI Taxonomy" id="381431"/>
    <lineage>
        <taxon>Bacteria</taxon>
        <taxon>Pseudomonadati</taxon>
        <taxon>Pseudomonadota</taxon>
        <taxon>Gammaproteobacteria</taxon>
        <taxon>Nevskiales</taxon>
        <taxon>Nevskiaceae</taxon>
        <taxon>Panacagrimonas</taxon>
    </lineage>
</organism>
<feature type="transmembrane region" description="Helical" evidence="1">
    <location>
        <begin position="308"/>
        <end position="333"/>
    </location>
</feature>
<protein>
    <submittedName>
        <fullName evidence="3">HupE/UreJ protein</fullName>
    </submittedName>
</protein>
<feature type="transmembrane region" description="Helical" evidence="1">
    <location>
        <begin position="183"/>
        <end position="204"/>
    </location>
</feature>
<evidence type="ECO:0000256" key="2">
    <source>
        <dbReference type="SAM" id="SignalP"/>
    </source>
</evidence>